<keyword evidence="1" id="KW-1133">Transmembrane helix</keyword>
<dbReference type="RefSeq" id="WP_127737241.1">
    <property type="nucleotide sequence ID" value="NZ_RZTZ01000002.1"/>
</dbReference>
<keyword evidence="3" id="KW-1185">Reference proteome</keyword>
<reference evidence="2 3" key="1">
    <citation type="submission" date="2019-01" db="EMBL/GenBank/DDBJ databases">
        <title>Bacillus sp. M5HDSG1-1, whole genome shotgun sequence.</title>
        <authorList>
            <person name="Tuo L."/>
        </authorList>
    </citation>
    <scope>NUCLEOTIDE SEQUENCE [LARGE SCALE GENOMIC DNA]</scope>
    <source>
        <strain evidence="2 3">M5HDSG1-1</strain>
    </source>
</reference>
<dbReference type="AlphaFoldDB" id="A0A437KD84"/>
<dbReference type="Proteomes" id="UP000288024">
    <property type="component" value="Unassembled WGS sequence"/>
</dbReference>
<feature type="transmembrane region" description="Helical" evidence="1">
    <location>
        <begin position="53"/>
        <end position="72"/>
    </location>
</feature>
<evidence type="ECO:0000256" key="1">
    <source>
        <dbReference type="SAM" id="Phobius"/>
    </source>
</evidence>
<evidence type="ECO:0000313" key="3">
    <source>
        <dbReference type="Proteomes" id="UP000288024"/>
    </source>
</evidence>
<keyword evidence="1" id="KW-0812">Transmembrane</keyword>
<feature type="transmembrane region" description="Helical" evidence="1">
    <location>
        <begin position="6"/>
        <end position="24"/>
    </location>
</feature>
<accession>A0A437KD84</accession>
<name>A0A437KD84_9BACI</name>
<feature type="transmembrane region" description="Helical" evidence="1">
    <location>
        <begin position="31"/>
        <end position="47"/>
    </location>
</feature>
<proteinExistence type="predicted"/>
<gene>
    <name evidence="2" type="ORF">EM808_06000</name>
</gene>
<keyword evidence="1" id="KW-0472">Membrane</keyword>
<evidence type="ECO:0000313" key="2">
    <source>
        <dbReference type="EMBL" id="RVT65061.1"/>
    </source>
</evidence>
<organism evidence="2 3">
    <name type="scientific">Niallia taxi</name>
    <dbReference type="NCBI Taxonomy" id="2499688"/>
    <lineage>
        <taxon>Bacteria</taxon>
        <taxon>Bacillati</taxon>
        <taxon>Bacillota</taxon>
        <taxon>Bacilli</taxon>
        <taxon>Bacillales</taxon>
        <taxon>Bacillaceae</taxon>
        <taxon>Niallia</taxon>
    </lineage>
</organism>
<sequence>MISYVLALFSLILIVPIVYFLPLGFTKKGKWWIIGAALFTSVCGLLTQKVFEWWQTVLFMLLFLIIFTYLFIKKSSEMMFEAENDEEEWEDEMDWELATAEQAVPQKNRWEMESNNDSFLVEEAEVEPIIAVQSNALEEQEEIIPAISVEEEFMKSDFSAKEDVNNIAEVDEIILEQKNEQEEISEIDILPIQTESTSDQDKQAESYSYMEELERLMSSEETDDLNLQQSKQQELEAGLAEYDISLLEDIEEAAVSLEDDEQADNSEEEKLVDEAWTVADKIQEQEAANLVEDIEYLELEEVEALADDIVPEQVKSAEPMIELMDEILEDNTEEASNEHLEVNELDSVTEEATASPNPISHQVINNTLMQLKLMKNKLDKEEYESILVKCLTDTLPLHEYFTISNLLIEHFVQQNEHSKLESFFAQLQTKYEREPIILEQLNFMEKNYLNK</sequence>
<dbReference type="EMBL" id="RZTZ01000002">
    <property type="protein sequence ID" value="RVT65061.1"/>
    <property type="molecule type" value="Genomic_DNA"/>
</dbReference>
<comment type="caution">
    <text evidence="2">The sequence shown here is derived from an EMBL/GenBank/DDBJ whole genome shotgun (WGS) entry which is preliminary data.</text>
</comment>
<protein>
    <submittedName>
        <fullName evidence="2">Uncharacterized protein</fullName>
    </submittedName>
</protein>